<organism evidence="1 2">
    <name type="scientific">Ignicoccus pacificus DSM 13166</name>
    <dbReference type="NCBI Taxonomy" id="940294"/>
    <lineage>
        <taxon>Archaea</taxon>
        <taxon>Thermoproteota</taxon>
        <taxon>Thermoprotei</taxon>
        <taxon>Desulfurococcales</taxon>
        <taxon>Desulfurococcaceae</taxon>
        <taxon>Ignicoccus</taxon>
    </lineage>
</organism>
<evidence type="ECO:0000313" key="1">
    <source>
        <dbReference type="EMBL" id="UXD22789.1"/>
    </source>
</evidence>
<evidence type="ECO:0000313" key="2">
    <source>
        <dbReference type="Proteomes" id="UP001063698"/>
    </source>
</evidence>
<dbReference type="EMBL" id="CP006868">
    <property type="protein sequence ID" value="UXD22789.1"/>
    <property type="molecule type" value="Genomic_DNA"/>
</dbReference>
<sequence length="103" mass="11534">MKSVIEAKASADGNITIQVEENGSMYSIGFEGGRFVFMIDPEAFLFIQEDAICDLVLLLSYKTKGMNGEVEVPCLIFLEFGPHNVKELVEKFKGCFDRSVKIF</sequence>
<accession>A0A977KBV7</accession>
<name>A0A977KBV7_9CREN</name>
<dbReference type="KEGG" id="ipc:IPA_08250"/>
<keyword evidence="2" id="KW-1185">Reference proteome</keyword>
<proteinExistence type="predicted"/>
<protein>
    <submittedName>
        <fullName evidence="1">Uncharacterized protein</fullName>
    </submittedName>
</protein>
<gene>
    <name evidence="1" type="ORF">IPA_08250</name>
</gene>
<dbReference type="Proteomes" id="UP001063698">
    <property type="component" value="Chromosome"/>
</dbReference>
<dbReference type="AlphaFoldDB" id="A0A977KBV7"/>
<reference evidence="1" key="1">
    <citation type="submission" date="2013-11" db="EMBL/GenBank/DDBJ databases">
        <title>Comparative genomics of Ignicoccus.</title>
        <authorList>
            <person name="Podar M."/>
        </authorList>
    </citation>
    <scope>NUCLEOTIDE SEQUENCE</scope>
    <source>
        <strain evidence="1">DSM 13166</strain>
    </source>
</reference>